<protein>
    <submittedName>
        <fullName evidence="1">Uncharacterized protein</fullName>
    </submittedName>
</protein>
<comment type="caution">
    <text evidence="1">The sequence shown here is derived from an EMBL/GenBank/DDBJ whole genome shotgun (WGS) entry which is preliminary data.</text>
</comment>
<name>A0ABQ3AK03_9GAMM</name>
<organism evidence="1 2">
    <name type="scientific">Marinobacter zhanjiangensis</name>
    <dbReference type="NCBI Taxonomy" id="578215"/>
    <lineage>
        <taxon>Bacteria</taxon>
        <taxon>Pseudomonadati</taxon>
        <taxon>Pseudomonadota</taxon>
        <taxon>Gammaproteobacteria</taxon>
        <taxon>Pseudomonadales</taxon>
        <taxon>Marinobacteraceae</taxon>
        <taxon>Marinobacter</taxon>
    </lineage>
</organism>
<dbReference type="EMBL" id="BMXV01000001">
    <property type="protein sequence ID" value="GGY59510.1"/>
    <property type="molecule type" value="Genomic_DNA"/>
</dbReference>
<keyword evidence="2" id="KW-1185">Reference proteome</keyword>
<evidence type="ECO:0000313" key="1">
    <source>
        <dbReference type="EMBL" id="GGY59510.1"/>
    </source>
</evidence>
<sequence length="66" mass="7385">MPASDVAVGVPEADWKALSRGIQKDYWRVMNGDNEKMNSAVIARIWCDGDKTVPDRRRGFAGAYNK</sequence>
<accession>A0ABQ3AK03</accession>
<reference evidence="2" key="1">
    <citation type="journal article" date="2019" name="Int. J. Syst. Evol. Microbiol.">
        <title>The Global Catalogue of Microorganisms (GCM) 10K type strain sequencing project: providing services to taxonomists for standard genome sequencing and annotation.</title>
        <authorList>
            <consortium name="The Broad Institute Genomics Platform"/>
            <consortium name="The Broad Institute Genome Sequencing Center for Infectious Disease"/>
            <person name="Wu L."/>
            <person name="Ma J."/>
        </authorList>
    </citation>
    <scope>NUCLEOTIDE SEQUENCE [LARGE SCALE GENOMIC DNA]</scope>
    <source>
        <strain evidence="2">KCTC 22280</strain>
    </source>
</reference>
<gene>
    <name evidence="1" type="ORF">GCM10007071_02310</name>
</gene>
<proteinExistence type="predicted"/>
<dbReference type="Proteomes" id="UP000601597">
    <property type="component" value="Unassembled WGS sequence"/>
</dbReference>
<evidence type="ECO:0000313" key="2">
    <source>
        <dbReference type="Proteomes" id="UP000601597"/>
    </source>
</evidence>